<evidence type="ECO:0000313" key="4">
    <source>
        <dbReference type="EMBL" id="ACI65638.1"/>
    </source>
</evidence>
<organism evidence="4 5">
    <name type="scientific">Phaeodactylum tricornutum (strain CCAP 1055/1)</name>
    <dbReference type="NCBI Taxonomy" id="556484"/>
    <lineage>
        <taxon>Eukaryota</taxon>
        <taxon>Sar</taxon>
        <taxon>Stramenopiles</taxon>
        <taxon>Ochrophyta</taxon>
        <taxon>Bacillariophyta</taxon>
        <taxon>Bacillariophyceae</taxon>
        <taxon>Bacillariophycidae</taxon>
        <taxon>Naviculales</taxon>
        <taxon>Phaeodactylaceae</taxon>
        <taxon>Phaeodactylum</taxon>
    </lineage>
</organism>
<dbReference type="GO" id="GO:0005886">
    <property type="term" value="C:plasma membrane"/>
    <property type="evidence" value="ECO:0007669"/>
    <property type="project" value="TreeGrafter"/>
</dbReference>
<accession>B5Y5D4</accession>
<proteinExistence type="inferred from homology"/>
<comment type="similarity">
    <text evidence="1">Belongs to the annexin family.</text>
</comment>
<sequence>MSIDLYPAIIHEGDLSPDSFGPEVDEICNEIDASCKGFGTNEKRLLKAMGSQSPETRCKVPLRYKELRGKELKNVMKSECGKRNFGTALQFLAVSPIEADCDMIKAACKGVGTNELLLFTILCGRSNTEVELLKKKYFEIHTADLGRVLDGELGGDLEKMIFNTLQAAEEIFDSDYHTEALMKEDAAKLYEMGQGKRFGTNEAGLFKILCARPPEYLKQMNLVYAEKYGFTLPKALETELNGHVKDAALYMIGMKLKPYETVANLIHRACKGFGTNELLLTSALIRYQPIMKNVMEAYIELYGETIEDRIKSECGGDYERILLEVLGAAE</sequence>
<dbReference type="GO" id="GO:0005737">
    <property type="term" value="C:cytoplasm"/>
    <property type="evidence" value="ECO:0007669"/>
    <property type="project" value="TreeGrafter"/>
</dbReference>
<dbReference type="PaxDb" id="2850-Phatr44109"/>
<dbReference type="GO" id="GO:0005509">
    <property type="term" value="F:calcium ion binding"/>
    <property type="evidence" value="ECO:0007669"/>
    <property type="project" value="InterPro"/>
</dbReference>
<dbReference type="AlphaFoldDB" id="B5Y5D4"/>
<dbReference type="KEGG" id="pti:PHATR_44109"/>
<reference evidence="5" key="2">
    <citation type="submission" date="2008-08" db="EMBL/GenBank/DDBJ databases">
        <authorList>
            <consortium name="Diatom Consortium"/>
            <person name="Grigoriev I."/>
            <person name="Grimwood J."/>
            <person name="Kuo A."/>
            <person name="Otillar R.P."/>
            <person name="Salamov A."/>
            <person name="Detter J.C."/>
            <person name="Lindquist E."/>
            <person name="Shapiro H."/>
            <person name="Lucas S."/>
            <person name="Glavina del Rio T."/>
            <person name="Pitluck S."/>
            <person name="Rokhsar D."/>
            <person name="Bowler C."/>
        </authorList>
    </citation>
    <scope>GENOME REANNOTATION</scope>
    <source>
        <strain evidence="5">CCAP 1055/1</strain>
    </source>
</reference>
<dbReference type="Gene3D" id="1.10.220.10">
    <property type="entry name" value="Annexin"/>
    <property type="match status" value="4"/>
</dbReference>
<dbReference type="OrthoDB" id="37886at2759"/>
<dbReference type="SMART" id="SM00335">
    <property type="entry name" value="ANX"/>
    <property type="match status" value="3"/>
</dbReference>
<name>B5Y5D4_PHATC</name>
<dbReference type="SUPFAM" id="SSF47874">
    <property type="entry name" value="Annexin"/>
    <property type="match status" value="1"/>
</dbReference>
<evidence type="ECO:0000313" key="5">
    <source>
        <dbReference type="Proteomes" id="UP000000759"/>
    </source>
</evidence>
<keyword evidence="5" id="KW-1185">Reference proteome</keyword>
<dbReference type="InterPro" id="IPR001464">
    <property type="entry name" value="Annexin"/>
</dbReference>
<evidence type="ECO:0000256" key="2">
    <source>
        <dbReference type="ARBA" id="ARBA00022737"/>
    </source>
</evidence>
<dbReference type="InterPro" id="IPR018502">
    <property type="entry name" value="Annexin_repeat"/>
</dbReference>
<evidence type="ECO:0000256" key="3">
    <source>
        <dbReference type="ARBA" id="ARBA00023216"/>
    </source>
</evidence>
<evidence type="ECO:0000256" key="1">
    <source>
        <dbReference type="ARBA" id="ARBA00007831"/>
    </source>
</evidence>
<protein>
    <submittedName>
        <fullName evidence="4">Annexin</fullName>
    </submittedName>
</protein>
<dbReference type="eggNOG" id="KOG0819">
    <property type="taxonomic scope" value="Eukaryota"/>
</dbReference>
<dbReference type="Pfam" id="PF00191">
    <property type="entry name" value="Annexin"/>
    <property type="match status" value="4"/>
</dbReference>
<dbReference type="Proteomes" id="UP000000759">
    <property type="component" value="Chromosome 3"/>
</dbReference>
<dbReference type="GO" id="GO:0001786">
    <property type="term" value="F:phosphatidylserine binding"/>
    <property type="evidence" value="ECO:0007669"/>
    <property type="project" value="TreeGrafter"/>
</dbReference>
<dbReference type="PANTHER" id="PTHR10502">
    <property type="entry name" value="ANNEXIN"/>
    <property type="match status" value="1"/>
</dbReference>
<dbReference type="STRING" id="556484.B5Y5D4"/>
<reference evidence="4 5" key="1">
    <citation type="journal article" date="2008" name="Nature">
        <title>The Phaeodactylum genome reveals the evolutionary history of diatom genomes.</title>
        <authorList>
            <person name="Bowler C."/>
            <person name="Allen A.E."/>
            <person name="Badger J.H."/>
            <person name="Grimwood J."/>
            <person name="Jabbari K."/>
            <person name="Kuo A."/>
            <person name="Maheswari U."/>
            <person name="Martens C."/>
            <person name="Maumus F."/>
            <person name="Otillar R.P."/>
            <person name="Rayko E."/>
            <person name="Salamov A."/>
            <person name="Vandepoele K."/>
            <person name="Beszteri B."/>
            <person name="Gruber A."/>
            <person name="Heijde M."/>
            <person name="Katinka M."/>
            <person name="Mock T."/>
            <person name="Valentin K."/>
            <person name="Verret F."/>
            <person name="Berges J.A."/>
            <person name="Brownlee C."/>
            <person name="Cadoret J.P."/>
            <person name="Chiovitti A."/>
            <person name="Choi C.J."/>
            <person name="Coesel S."/>
            <person name="De Martino A."/>
            <person name="Detter J.C."/>
            <person name="Durkin C."/>
            <person name="Falciatore A."/>
            <person name="Fournet J."/>
            <person name="Haruta M."/>
            <person name="Huysman M.J."/>
            <person name="Jenkins B.D."/>
            <person name="Jiroutova K."/>
            <person name="Jorgensen R.E."/>
            <person name="Joubert Y."/>
            <person name="Kaplan A."/>
            <person name="Kroger N."/>
            <person name="Kroth P.G."/>
            <person name="La Roche J."/>
            <person name="Lindquist E."/>
            <person name="Lommer M."/>
            <person name="Martin-Jezequel V."/>
            <person name="Lopez P.J."/>
            <person name="Lucas S."/>
            <person name="Mangogna M."/>
            <person name="McGinnis K."/>
            <person name="Medlin L.K."/>
            <person name="Montsant A."/>
            <person name="Oudot-Le Secq M.P."/>
            <person name="Napoli C."/>
            <person name="Obornik M."/>
            <person name="Parker M.S."/>
            <person name="Petit J.L."/>
            <person name="Porcel B.M."/>
            <person name="Poulsen N."/>
            <person name="Robison M."/>
            <person name="Rychlewski L."/>
            <person name="Rynearson T.A."/>
            <person name="Schmutz J."/>
            <person name="Shapiro H."/>
            <person name="Siaut M."/>
            <person name="Stanley M."/>
            <person name="Sussman M.R."/>
            <person name="Taylor A.R."/>
            <person name="Vardi A."/>
            <person name="von Dassow P."/>
            <person name="Vyverman W."/>
            <person name="Willis A."/>
            <person name="Wyrwicz L.S."/>
            <person name="Rokhsar D.S."/>
            <person name="Weissenbach J."/>
            <person name="Armbrust E.V."/>
            <person name="Green B.R."/>
            <person name="Van de Peer Y."/>
            <person name="Grigoriev I.V."/>
        </authorList>
    </citation>
    <scope>NUCLEOTIDE SEQUENCE [LARGE SCALE GENOMIC DNA]</scope>
    <source>
        <strain evidence="4 5">CCAP 1055/1</strain>
    </source>
</reference>
<dbReference type="GO" id="GO:0005544">
    <property type="term" value="F:calcium-dependent phospholipid binding"/>
    <property type="evidence" value="ECO:0007669"/>
    <property type="project" value="InterPro"/>
</dbReference>
<dbReference type="InParanoid" id="B5Y5D4"/>
<dbReference type="EMBL" id="CP001142">
    <property type="protein sequence ID" value="ACI65638.1"/>
    <property type="molecule type" value="Genomic_DNA"/>
</dbReference>
<gene>
    <name evidence="4" type="ORF">PHATR_44109</name>
</gene>
<dbReference type="PROSITE" id="PS51897">
    <property type="entry name" value="ANNEXIN_2"/>
    <property type="match status" value="3"/>
</dbReference>
<keyword evidence="2" id="KW-0677">Repeat</keyword>
<keyword evidence="3" id="KW-0041">Annexin</keyword>
<dbReference type="HOGENOM" id="CLU_025300_0_3_1"/>
<dbReference type="PRINTS" id="PR00196">
    <property type="entry name" value="ANNEXIN"/>
</dbReference>
<dbReference type="PANTHER" id="PTHR10502:SF102">
    <property type="entry name" value="ANNEXIN B11"/>
    <property type="match status" value="1"/>
</dbReference>
<dbReference type="GeneID" id="7203870"/>
<dbReference type="RefSeq" id="XP_002186168.1">
    <property type="nucleotide sequence ID" value="XM_002186132.1"/>
</dbReference>
<dbReference type="InterPro" id="IPR037104">
    <property type="entry name" value="Annexin_sf"/>
</dbReference>